<keyword evidence="3" id="KW-1185">Reference proteome</keyword>
<evidence type="ECO:0000313" key="2">
    <source>
        <dbReference type="EMBL" id="MES1919244.1"/>
    </source>
</evidence>
<dbReference type="Proteomes" id="UP001439008">
    <property type="component" value="Unassembled WGS sequence"/>
</dbReference>
<protein>
    <submittedName>
        <fullName evidence="2">Uncharacterized protein</fullName>
    </submittedName>
</protein>
<evidence type="ECO:0000313" key="3">
    <source>
        <dbReference type="Proteomes" id="UP001439008"/>
    </source>
</evidence>
<sequence>MTPSLGKTDNNSRESGDASIPATALAEEATRAVRVPAVAVEVGQRTEGAAAGATVRVGALGAGPEIAITAGVRAVGLPAHTAKVDPKVARETAKKVQVDPKVARETAKKVQVDPTKEVAAKVSAQIERIKEQKATITKMEPKLV</sequence>
<name>A0ABV2AIH8_9EUKA</name>
<dbReference type="EMBL" id="JBDODL010000237">
    <property type="protein sequence ID" value="MES1919244.1"/>
    <property type="molecule type" value="Genomic_DNA"/>
</dbReference>
<evidence type="ECO:0000256" key="1">
    <source>
        <dbReference type="SAM" id="MobiDB-lite"/>
    </source>
</evidence>
<reference evidence="2 3" key="1">
    <citation type="journal article" date="2024" name="BMC Biol.">
        <title>Comparative genomics of Ascetosporea gives new insight into the evolutionary basis for animal parasitism in Rhizaria.</title>
        <authorList>
            <person name="Hiltunen Thoren M."/>
            <person name="Onut-Brannstrom I."/>
            <person name="Alfjorden A."/>
            <person name="Peckova H."/>
            <person name="Swords F."/>
            <person name="Hooper C."/>
            <person name="Holzer A.S."/>
            <person name="Bass D."/>
            <person name="Burki F."/>
        </authorList>
    </citation>
    <scope>NUCLEOTIDE SEQUENCE [LARGE SCALE GENOMIC DNA]</scope>
    <source>
        <strain evidence="2">20-A016</strain>
    </source>
</reference>
<proteinExistence type="predicted"/>
<gene>
    <name evidence="2" type="ORF">MHBO_001103</name>
</gene>
<accession>A0ABV2AIH8</accession>
<feature type="region of interest" description="Disordered" evidence="1">
    <location>
        <begin position="1"/>
        <end position="28"/>
    </location>
</feature>
<comment type="caution">
    <text evidence="2">The sequence shown here is derived from an EMBL/GenBank/DDBJ whole genome shotgun (WGS) entry which is preliminary data.</text>
</comment>
<organism evidence="2 3">
    <name type="scientific">Bonamia ostreae</name>
    <dbReference type="NCBI Taxonomy" id="126728"/>
    <lineage>
        <taxon>Eukaryota</taxon>
        <taxon>Sar</taxon>
        <taxon>Rhizaria</taxon>
        <taxon>Endomyxa</taxon>
        <taxon>Ascetosporea</taxon>
        <taxon>Haplosporida</taxon>
        <taxon>Bonamia</taxon>
    </lineage>
</organism>